<dbReference type="SUPFAM" id="SSF52540">
    <property type="entry name" value="P-loop containing nucleoside triphosphate hydrolases"/>
    <property type="match status" value="1"/>
</dbReference>
<proteinExistence type="inferred from homology"/>
<feature type="domain" description="ABC transporter" evidence="7">
    <location>
        <begin position="13"/>
        <end position="239"/>
    </location>
</feature>
<dbReference type="InterPro" id="IPR017871">
    <property type="entry name" value="ABC_transporter-like_CS"/>
</dbReference>
<dbReference type="GO" id="GO:0016887">
    <property type="term" value="F:ATP hydrolysis activity"/>
    <property type="evidence" value="ECO:0007669"/>
    <property type="project" value="InterPro"/>
</dbReference>
<dbReference type="InterPro" id="IPR003593">
    <property type="entry name" value="AAA+_ATPase"/>
</dbReference>
<evidence type="ECO:0000313" key="9">
    <source>
        <dbReference type="Proteomes" id="UP000266273"/>
    </source>
</evidence>
<dbReference type="OrthoDB" id="9802264at2"/>
<sequence>MQQTSPEPRPPVIDLQDVHLSLSSRAGRVDILRGVDLQIATGEAVSIVGPSGSGKSTLLMVMTGLERASSGQVRVAGHDFSALGEDALARIRGENIGIVFQQFHLVPTMTAIENVALPLEFIGRADAFDRAGAVLGEVGLDHRLTHFPAELSGGEQQRVALARALAPEPKILFADEPTGNLDGTTGEAIVDMMFALRKRHGATLVLITHDLTLARKCDRVVGIEDGRMTKESPLMAAAT</sequence>
<dbReference type="PROSITE" id="PS50893">
    <property type="entry name" value="ABC_TRANSPORTER_2"/>
    <property type="match status" value="1"/>
</dbReference>
<keyword evidence="3" id="KW-0547">Nucleotide-binding</keyword>
<evidence type="ECO:0000256" key="3">
    <source>
        <dbReference type="ARBA" id="ARBA00022741"/>
    </source>
</evidence>
<comment type="caution">
    <text evidence="8">The sequence shown here is derived from an EMBL/GenBank/DDBJ whole genome shotgun (WGS) entry which is preliminary data.</text>
</comment>
<evidence type="ECO:0000256" key="2">
    <source>
        <dbReference type="ARBA" id="ARBA00022519"/>
    </source>
</evidence>
<dbReference type="PROSITE" id="PS00211">
    <property type="entry name" value="ABC_TRANSPORTER_1"/>
    <property type="match status" value="1"/>
</dbReference>
<dbReference type="PANTHER" id="PTHR24220">
    <property type="entry name" value="IMPORT ATP-BINDING PROTEIN"/>
    <property type="match status" value="1"/>
</dbReference>
<evidence type="ECO:0000256" key="5">
    <source>
        <dbReference type="ARBA" id="ARBA00022967"/>
    </source>
</evidence>
<dbReference type="GO" id="GO:0098796">
    <property type="term" value="C:membrane protein complex"/>
    <property type="evidence" value="ECO:0007669"/>
    <property type="project" value="UniProtKB-ARBA"/>
</dbReference>
<dbReference type="Pfam" id="PF00005">
    <property type="entry name" value="ABC_tran"/>
    <property type="match status" value="1"/>
</dbReference>
<dbReference type="InterPro" id="IPR017911">
    <property type="entry name" value="MacB-like_ATP-bd"/>
</dbReference>
<comment type="similarity">
    <text evidence="6">Belongs to the ABC transporter superfamily. Macrolide exporter (TC 3.A.1.122) family.</text>
</comment>
<dbReference type="InterPro" id="IPR027417">
    <property type="entry name" value="P-loop_NTPase"/>
</dbReference>
<organism evidence="8 9">
    <name type="scientific">Dichotomicrobium thermohalophilum</name>
    <dbReference type="NCBI Taxonomy" id="933063"/>
    <lineage>
        <taxon>Bacteria</taxon>
        <taxon>Pseudomonadati</taxon>
        <taxon>Pseudomonadota</taxon>
        <taxon>Alphaproteobacteria</taxon>
        <taxon>Hyphomicrobiales</taxon>
        <taxon>Hyphomicrobiaceae</taxon>
        <taxon>Dichotomicrobium</taxon>
    </lineage>
</organism>
<evidence type="ECO:0000256" key="6">
    <source>
        <dbReference type="ARBA" id="ARBA00038388"/>
    </source>
</evidence>
<dbReference type="InterPro" id="IPR003439">
    <property type="entry name" value="ABC_transporter-like_ATP-bd"/>
</dbReference>
<dbReference type="InterPro" id="IPR015854">
    <property type="entry name" value="ABC_transpr_LolD-like"/>
</dbReference>
<evidence type="ECO:0000256" key="1">
    <source>
        <dbReference type="ARBA" id="ARBA00022448"/>
    </source>
</evidence>
<keyword evidence="2" id="KW-0997">Cell inner membrane</keyword>
<keyword evidence="5" id="KW-1278">Translocase</keyword>
<gene>
    <name evidence="8" type="ORF">BXY53_0555</name>
</gene>
<dbReference type="Proteomes" id="UP000266273">
    <property type="component" value="Unassembled WGS sequence"/>
</dbReference>
<dbReference type="Gene3D" id="3.40.50.300">
    <property type="entry name" value="P-loop containing nucleotide triphosphate hydrolases"/>
    <property type="match status" value="1"/>
</dbReference>
<name>A0A397Q4Z2_9HYPH</name>
<dbReference type="AlphaFoldDB" id="A0A397Q4Z2"/>
<dbReference type="FunFam" id="3.40.50.300:FF:000032">
    <property type="entry name" value="Export ABC transporter ATP-binding protein"/>
    <property type="match status" value="1"/>
</dbReference>
<evidence type="ECO:0000259" key="7">
    <source>
        <dbReference type="PROSITE" id="PS50893"/>
    </source>
</evidence>
<reference evidence="8 9" key="1">
    <citation type="submission" date="2018-08" db="EMBL/GenBank/DDBJ databases">
        <title>Genomic Encyclopedia of Archaeal and Bacterial Type Strains, Phase II (KMG-II): from individual species to whole genera.</title>
        <authorList>
            <person name="Goeker M."/>
        </authorList>
    </citation>
    <scope>NUCLEOTIDE SEQUENCE [LARGE SCALE GENOMIC DNA]</scope>
    <source>
        <strain evidence="8 9">DSM 5002</strain>
    </source>
</reference>
<dbReference type="GO" id="GO:0005524">
    <property type="term" value="F:ATP binding"/>
    <property type="evidence" value="ECO:0007669"/>
    <property type="project" value="UniProtKB-KW"/>
</dbReference>
<keyword evidence="9" id="KW-1185">Reference proteome</keyword>
<keyword evidence="1" id="KW-0813">Transport</keyword>
<keyword evidence="2" id="KW-0472">Membrane</keyword>
<dbReference type="GO" id="GO:0005886">
    <property type="term" value="C:plasma membrane"/>
    <property type="evidence" value="ECO:0007669"/>
    <property type="project" value="TreeGrafter"/>
</dbReference>
<dbReference type="EMBL" id="QXDF01000001">
    <property type="protein sequence ID" value="RIA55489.1"/>
    <property type="molecule type" value="Genomic_DNA"/>
</dbReference>
<dbReference type="GO" id="GO:0022857">
    <property type="term" value="F:transmembrane transporter activity"/>
    <property type="evidence" value="ECO:0007669"/>
    <property type="project" value="UniProtKB-ARBA"/>
</dbReference>
<dbReference type="RefSeq" id="WP_119060388.1">
    <property type="nucleotide sequence ID" value="NZ_QXDF01000001.1"/>
</dbReference>
<evidence type="ECO:0000256" key="4">
    <source>
        <dbReference type="ARBA" id="ARBA00022840"/>
    </source>
</evidence>
<evidence type="ECO:0000313" key="8">
    <source>
        <dbReference type="EMBL" id="RIA55489.1"/>
    </source>
</evidence>
<dbReference type="SMART" id="SM00382">
    <property type="entry name" value="AAA"/>
    <property type="match status" value="1"/>
</dbReference>
<keyword evidence="2" id="KW-1003">Cell membrane</keyword>
<protein>
    <submittedName>
        <fullName evidence="8">Putative ABC transport system ATP-binding protein</fullName>
    </submittedName>
</protein>
<dbReference type="CDD" id="cd03255">
    <property type="entry name" value="ABC_MJ0796_LolCDE_FtsE"/>
    <property type="match status" value="1"/>
</dbReference>
<keyword evidence="4 8" id="KW-0067">ATP-binding</keyword>
<accession>A0A397Q4Z2</accession>